<keyword evidence="1" id="KW-0547">Nucleotide-binding</keyword>
<sequence length="474" mass="54434">MDTKIISSNLVQNILHEIQEGIHIVDKDGVTILYNSSMEKIEGLTKEDVIGKHILDVFPNWSYENSTLLTAIMEKRVVKKDIQSYFNFSGKKITTENITYPILDEDSNIIGAVEIAKNFTNVEKMSKQILKLRNRIDLDEKNEKVSRFYHFEDIVGIDKKFLNAIKIAKRATKTDSSVLIQGETGTGKELIAQSIHSGSKRTKYEFIAQNCAALPESLLEGILFGTSKGSFTGAENRAGLFEQANKGTLFLDEINSMSDSLQAKILRVLQEGFIRRVGGQKDIKVDVRIIAATNIKLKFLIDEGSFRKDLFYRINVINVNLPPLRERKDDIPMLTDYFIEKYNKKLGKDIWMLSEELKNTFKNYSWKGNIRELKNFIESAMNMVDDEHVISKEHIPGHIDEIMSTKSNIIENRSVKELNLPENFSNLNLFLENKEKAVIEYFLIENSYNLTRTAKCLSISRQNLQYKIKKYNLM</sequence>
<dbReference type="InterPro" id="IPR002197">
    <property type="entry name" value="HTH_Fis"/>
</dbReference>
<accession>A0AAU9E3F7</accession>
<dbReference type="Pfam" id="PF00989">
    <property type="entry name" value="PAS"/>
    <property type="match status" value="1"/>
</dbReference>
<evidence type="ECO:0000256" key="2">
    <source>
        <dbReference type="ARBA" id="ARBA00022840"/>
    </source>
</evidence>
<dbReference type="SUPFAM" id="SSF55785">
    <property type="entry name" value="PYP-like sensor domain (PAS domain)"/>
    <property type="match status" value="1"/>
</dbReference>
<keyword evidence="3" id="KW-0805">Transcription regulation</keyword>
<dbReference type="Gene3D" id="1.10.10.60">
    <property type="entry name" value="Homeodomain-like"/>
    <property type="match status" value="1"/>
</dbReference>
<dbReference type="Pfam" id="PF00158">
    <property type="entry name" value="Sigma54_activat"/>
    <property type="match status" value="1"/>
</dbReference>
<dbReference type="InterPro" id="IPR003593">
    <property type="entry name" value="AAA+_ATPase"/>
</dbReference>
<dbReference type="PROSITE" id="PS00675">
    <property type="entry name" value="SIGMA54_INTERACT_1"/>
    <property type="match status" value="1"/>
</dbReference>
<dbReference type="RefSeq" id="WP_338534777.1">
    <property type="nucleotide sequence ID" value="NZ_AP028654.1"/>
</dbReference>
<evidence type="ECO:0000313" key="7">
    <source>
        <dbReference type="EMBL" id="BEP29109.1"/>
    </source>
</evidence>
<dbReference type="PANTHER" id="PTHR32071:SF74">
    <property type="entry name" value="TRANSCRIPTIONAL ACTIVATOR ROCR"/>
    <property type="match status" value="1"/>
</dbReference>
<feature type="domain" description="PAS" evidence="6">
    <location>
        <begin position="7"/>
        <end position="58"/>
    </location>
</feature>
<dbReference type="Gene3D" id="1.10.8.60">
    <property type="match status" value="1"/>
</dbReference>
<dbReference type="AlphaFoldDB" id="A0AAU9E3F7"/>
<dbReference type="PROSITE" id="PS50045">
    <property type="entry name" value="SIGMA54_INTERACT_4"/>
    <property type="match status" value="1"/>
</dbReference>
<evidence type="ECO:0000256" key="1">
    <source>
        <dbReference type="ARBA" id="ARBA00022741"/>
    </source>
</evidence>
<feature type="domain" description="Sigma-54 factor interaction" evidence="5">
    <location>
        <begin position="154"/>
        <end position="382"/>
    </location>
</feature>
<dbReference type="EMBL" id="AP028654">
    <property type="protein sequence ID" value="BEP29109.1"/>
    <property type="molecule type" value="Genomic_DNA"/>
</dbReference>
<name>A0AAU9E3F7_9FIRM</name>
<evidence type="ECO:0000259" key="5">
    <source>
        <dbReference type="PROSITE" id="PS50045"/>
    </source>
</evidence>
<dbReference type="InterPro" id="IPR035965">
    <property type="entry name" value="PAS-like_dom_sf"/>
</dbReference>
<dbReference type="Gene3D" id="3.40.50.300">
    <property type="entry name" value="P-loop containing nucleotide triphosphate hydrolases"/>
    <property type="match status" value="1"/>
</dbReference>
<organism evidence="7 8">
    <name type="scientific">Helicovermis profundi</name>
    <dbReference type="NCBI Taxonomy" id="3065157"/>
    <lineage>
        <taxon>Bacteria</taxon>
        <taxon>Bacillati</taxon>
        <taxon>Bacillota</taxon>
        <taxon>Clostridia</taxon>
        <taxon>Helicovermis</taxon>
    </lineage>
</organism>
<keyword evidence="4" id="KW-0804">Transcription</keyword>
<dbReference type="InterPro" id="IPR027417">
    <property type="entry name" value="P-loop_NTPase"/>
</dbReference>
<dbReference type="GO" id="GO:0005524">
    <property type="term" value="F:ATP binding"/>
    <property type="evidence" value="ECO:0007669"/>
    <property type="project" value="UniProtKB-KW"/>
</dbReference>
<dbReference type="FunFam" id="3.40.50.300:FF:000006">
    <property type="entry name" value="DNA-binding transcriptional regulator NtrC"/>
    <property type="match status" value="1"/>
</dbReference>
<evidence type="ECO:0000256" key="4">
    <source>
        <dbReference type="ARBA" id="ARBA00023163"/>
    </source>
</evidence>
<dbReference type="InterPro" id="IPR025662">
    <property type="entry name" value="Sigma_54_int_dom_ATP-bd_1"/>
</dbReference>
<dbReference type="InterPro" id="IPR000014">
    <property type="entry name" value="PAS"/>
</dbReference>
<gene>
    <name evidence="7" type="ORF">HLPR_14400</name>
</gene>
<dbReference type="SUPFAM" id="SSF52540">
    <property type="entry name" value="P-loop containing nucleoside triphosphate hydrolases"/>
    <property type="match status" value="1"/>
</dbReference>
<dbReference type="PROSITE" id="PS00676">
    <property type="entry name" value="SIGMA54_INTERACT_2"/>
    <property type="match status" value="1"/>
</dbReference>
<reference evidence="7 8" key="1">
    <citation type="submission" date="2023-08" db="EMBL/GenBank/DDBJ databases">
        <title>Helicovermis profunda gen. nov., sp. nov., a novel mesophilic, fermentative bacterium within the Bacillota from a deep-sea hydrothermal vent chimney.</title>
        <authorList>
            <person name="Miyazaki U."/>
            <person name="Mizutani D."/>
            <person name="Hashimoto Y."/>
            <person name="Tame A."/>
            <person name="Sawayama S."/>
            <person name="Miyazaki J."/>
            <person name="Takai K."/>
            <person name="Nakagawa S."/>
        </authorList>
    </citation>
    <scope>NUCLEOTIDE SEQUENCE [LARGE SCALE GENOMIC DNA]</scope>
    <source>
        <strain evidence="7 8">S502</strain>
    </source>
</reference>
<dbReference type="InterPro" id="IPR009057">
    <property type="entry name" value="Homeodomain-like_sf"/>
</dbReference>
<dbReference type="GO" id="GO:0043565">
    <property type="term" value="F:sequence-specific DNA binding"/>
    <property type="evidence" value="ECO:0007669"/>
    <property type="project" value="InterPro"/>
</dbReference>
<evidence type="ECO:0000256" key="3">
    <source>
        <dbReference type="ARBA" id="ARBA00023015"/>
    </source>
</evidence>
<dbReference type="PROSITE" id="PS50112">
    <property type="entry name" value="PAS"/>
    <property type="match status" value="1"/>
</dbReference>
<dbReference type="CDD" id="cd00130">
    <property type="entry name" value="PAS"/>
    <property type="match status" value="1"/>
</dbReference>
<dbReference type="SMART" id="SM00382">
    <property type="entry name" value="AAA"/>
    <property type="match status" value="1"/>
</dbReference>
<dbReference type="Pfam" id="PF02954">
    <property type="entry name" value="HTH_8"/>
    <property type="match status" value="1"/>
</dbReference>
<dbReference type="KEGG" id="hprf:HLPR_14400"/>
<dbReference type="InterPro" id="IPR058031">
    <property type="entry name" value="AAA_lid_NorR"/>
</dbReference>
<dbReference type="InterPro" id="IPR025943">
    <property type="entry name" value="Sigma_54_int_dom_ATP-bd_2"/>
</dbReference>
<dbReference type="Gene3D" id="3.30.450.20">
    <property type="entry name" value="PAS domain"/>
    <property type="match status" value="1"/>
</dbReference>
<dbReference type="NCBIfam" id="TIGR00229">
    <property type="entry name" value="sensory_box"/>
    <property type="match status" value="1"/>
</dbReference>
<evidence type="ECO:0000259" key="6">
    <source>
        <dbReference type="PROSITE" id="PS50112"/>
    </source>
</evidence>
<dbReference type="PANTHER" id="PTHR32071">
    <property type="entry name" value="TRANSCRIPTIONAL REGULATORY PROTEIN"/>
    <property type="match status" value="1"/>
</dbReference>
<dbReference type="SUPFAM" id="SSF46689">
    <property type="entry name" value="Homeodomain-like"/>
    <property type="match status" value="1"/>
</dbReference>
<dbReference type="InterPro" id="IPR002078">
    <property type="entry name" value="Sigma_54_int"/>
</dbReference>
<evidence type="ECO:0000313" key="8">
    <source>
        <dbReference type="Proteomes" id="UP001321786"/>
    </source>
</evidence>
<dbReference type="InterPro" id="IPR013767">
    <property type="entry name" value="PAS_fold"/>
</dbReference>
<dbReference type="GO" id="GO:0006355">
    <property type="term" value="P:regulation of DNA-templated transcription"/>
    <property type="evidence" value="ECO:0007669"/>
    <property type="project" value="InterPro"/>
</dbReference>
<dbReference type="SMART" id="SM00091">
    <property type="entry name" value="PAS"/>
    <property type="match status" value="1"/>
</dbReference>
<dbReference type="Pfam" id="PF25601">
    <property type="entry name" value="AAA_lid_14"/>
    <property type="match status" value="1"/>
</dbReference>
<keyword evidence="8" id="KW-1185">Reference proteome</keyword>
<dbReference type="CDD" id="cd00009">
    <property type="entry name" value="AAA"/>
    <property type="match status" value="1"/>
</dbReference>
<protein>
    <submittedName>
        <fullName evidence="7">Sigma-54-dependent Fis family transcriptional regulator</fullName>
    </submittedName>
</protein>
<dbReference type="Proteomes" id="UP001321786">
    <property type="component" value="Chromosome"/>
</dbReference>
<keyword evidence="2" id="KW-0067">ATP-binding</keyword>
<proteinExistence type="predicted"/>